<protein>
    <submittedName>
        <fullName evidence="2">Uncharacterized protein</fullName>
    </submittedName>
</protein>
<feature type="transmembrane region" description="Helical" evidence="1">
    <location>
        <begin position="62"/>
        <end position="87"/>
    </location>
</feature>
<proteinExistence type="predicted"/>
<evidence type="ECO:0000313" key="3">
    <source>
        <dbReference type="Proteomes" id="UP001530315"/>
    </source>
</evidence>
<accession>A0ABD3MD41</accession>
<dbReference type="EMBL" id="JALLAZ020001840">
    <property type="protein sequence ID" value="KAL3761986.1"/>
    <property type="molecule type" value="Genomic_DNA"/>
</dbReference>
<reference evidence="2 3" key="1">
    <citation type="submission" date="2024-10" db="EMBL/GenBank/DDBJ databases">
        <title>Updated reference genomes for cyclostephanoid diatoms.</title>
        <authorList>
            <person name="Roberts W.R."/>
            <person name="Alverson A.J."/>
        </authorList>
    </citation>
    <scope>NUCLEOTIDE SEQUENCE [LARGE SCALE GENOMIC DNA]</scope>
    <source>
        <strain evidence="2 3">AJA276-08</strain>
    </source>
</reference>
<evidence type="ECO:0000256" key="1">
    <source>
        <dbReference type="SAM" id="Phobius"/>
    </source>
</evidence>
<name>A0ABD3MD41_9STRA</name>
<keyword evidence="1" id="KW-1133">Transmembrane helix</keyword>
<keyword evidence="1" id="KW-0812">Transmembrane</keyword>
<organism evidence="2 3">
    <name type="scientific">Stephanodiscus triporus</name>
    <dbReference type="NCBI Taxonomy" id="2934178"/>
    <lineage>
        <taxon>Eukaryota</taxon>
        <taxon>Sar</taxon>
        <taxon>Stramenopiles</taxon>
        <taxon>Ochrophyta</taxon>
        <taxon>Bacillariophyta</taxon>
        <taxon>Coscinodiscophyceae</taxon>
        <taxon>Thalassiosirophycidae</taxon>
        <taxon>Stephanodiscales</taxon>
        <taxon>Stephanodiscaceae</taxon>
        <taxon>Stephanodiscus</taxon>
    </lineage>
</organism>
<gene>
    <name evidence="2" type="ORF">ACHAW5_006492</name>
</gene>
<comment type="caution">
    <text evidence="2">The sequence shown here is derived from an EMBL/GenBank/DDBJ whole genome shotgun (WGS) entry which is preliminary data.</text>
</comment>
<evidence type="ECO:0000313" key="2">
    <source>
        <dbReference type="EMBL" id="KAL3761986.1"/>
    </source>
</evidence>
<dbReference type="Proteomes" id="UP001530315">
    <property type="component" value="Unassembled WGS sequence"/>
</dbReference>
<feature type="transmembrane region" description="Helical" evidence="1">
    <location>
        <begin position="6"/>
        <end position="24"/>
    </location>
</feature>
<sequence>MVAWSFPFSLISMIACIITLWAPYPMGARMPTKTIAAMPWSNGCQGLQSCICPRENHLCDDLLSMIFLTIARSTAWAAYPLYVLMFMSKANNLNNFLQKTALRCWINFSDYHRVHSLFGIIVGFESMSHTFFHILRWARRNNDIELLWTSKRASLV</sequence>
<dbReference type="AlphaFoldDB" id="A0ABD3MD41"/>
<keyword evidence="3" id="KW-1185">Reference proteome</keyword>
<keyword evidence="1" id="KW-0472">Membrane</keyword>